<dbReference type="EMBL" id="JBHSWB010000003">
    <property type="protein sequence ID" value="MFC6663309.1"/>
    <property type="molecule type" value="Genomic_DNA"/>
</dbReference>
<sequence>MPERPAAPFPVHPLDIVPLPAYLCDRAGATVYVNPALSRHVGLAADRLCRQGVETLFHPADRQGLGPLAALGVPAEQAVRVRLADGQHHWHRLHSAPAGESGPPGSVVVILSRLQEQREIEPQLQHLPALAQGLAQAQTVPEVLDTLPSWPRSWAPTRSAWARCSLVTFSASVRVSLRARPSRWRGRWPTSCRLARHWSCRAPRTPLFPRQLPCLTARRRRRARSSCP</sequence>
<dbReference type="InterPro" id="IPR035965">
    <property type="entry name" value="PAS-like_dom_sf"/>
</dbReference>
<evidence type="ECO:0000313" key="2">
    <source>
        <dbReference type="EMBL" id="MFC6663309.1"/>
    </source>
</evidence>
<comment type="caution">
    <text evidence="2">The sequence shown here is derived from an EMBL/GenBank/DDBJ whole genome shotgun (WGS) entry which is preliminary data.</text>
</comment>
<dbReference type="NCBIfam" id="TIGR00229">
    <property type="entry name" value="sensory_box"/>
    <property type="match status" value="1"/>
</dbReference>
<dbReference type="PROSITE" id="PS50112">
    <property type="entry name" value="PAS"/>
    <property type="match status" value="1"/>
</dbReference>
<proteinExistence type="predicted"/>
<feature type="domain" description="PAS" evidence="1">
    <location>
        <begin position="14"/>
        <end position="63"/>
    </location>
</feature>
<keyword evidence="3" id="KW-1185">Reference proteome</keyword>
<accession>A0ABW1ZQR6</accession>
<dbReference type="SUPFAM" id="SSF55785">
    <property type="entry name" value="PYP-like sensor domain (PAS domain)"/>
    <property type="match status" value="1"/>
</dbReference>
<dbReference type="RefSeq" id="WP_380059121.1">
    <property type="nucleotide sequence ID" value="NZ_JBHSWB010000003.1"/>
</dbReference>
<dbReference type="InterPro" id="IPR000014">
    <property type="entry name" value="PAS"/>
</dbReference>
<evidence type="ECO:0000313" key="3">
    <source>
        <dbReference type="Proteomes" id="UP001596317"/>
    </source>
</evidence>
<organism evidence="2 3">
    <name type="scientific">Deinococcus multiflagellatus</name>
    <dbReference type="NCBI Taxonomy" id="1656887"/>
    <lineage>
        <taxon>Bacteria</taxon>
        <taxon>Thermotogati</taxon>
        <taxon>Deinococcota</taxon>
        <taxon>Deinococci</taxon>
        <taxon>Deinococcales</taxon>
        <taxon>Deinococcaceae</taxon>
        <taxon>Deinococcus</taxon>
    </lineage>
</organism>
<name>A0ABW1ZQR6_9DEIO</name>
<dbReference type="Gene3D" id="3.30.450.20">
    <property type="entry name" value="PAS domain"/>
    <property type="match status" value="1"/>
</dbReference>
<evidence type="ECO:0000259" key="1">
    <source>
        <dbReference type="PROSITE" id="PS50112"/>
    </source>
</evidence>
<protein>
    <submittedName>
        <fullName evidence="2">PAS domain S-box protein</fullName>
    </submittedName>
</protein>
<reference evidence="3" key="1">
    <citation type="journal article" date="2019" name="Int. J. Syst. Evol. Microbiol.">
        <title>The Global Catalogue of Microorganisms (GCM) 10K type strain sequencing project: providing services to taxonomists for standard genome sequencing and annotation.</title>
        <authorList>
            <consortium name="The Broad Institute Genomics Platform"/>
            <consortium name="The Broad Institute Genome Sequencing Center for Infectious Disease"/>
            <person name="Wu L."/>
            <person name="Ma J."/>
        </authorList>
    </citation>
    <scope>NUCLEOTIDE SEQUENCE [LARGE SCALE GENOMIC DNA]</scope>
    <source>
        <strain evidence="3">CCUG 63830</strain>
    </source>
</reference>
<dbReference type="Proteomes" id="UP001596317">
    <property type="component" value="Unassembled WGS sequence"/>
</dbReference>
<gene>
    <name evidence="2" type="ORF">ACFP90_25050</name>
</gene>
<dbReference type="CDD" id="cd00130">
    <property type="entry name" value="PAS"/>
    <property type="match status" value="1"/>
</dbReference>